<comment type="subcellular location">
    <subcellularLocation>
        <location evidence="1 19">Cytoplasm</location>
    </subcellularLocation>
</comment>
<evidence type="ECO:0000256" key="13">
    <source>
        <dbReference type="ARBA" id="ARBA00061472"/>
    </source>
</evidence>
<evidence type="ECO:0000256" key="8">
    <source>
        <dbReference type="ARBA" id="ARBA00022884"/>
    </source>
</evidence>
<dbReference type="SUPFAM" id="SSF52402">
    <property type="entry name" value="Adenine nucleotide alpha hydrolases-like"/>
    <property type="match status" value="1"/>
</dbReference>
<dbReference type="HAMAP" id="MF_00021">
    <property type="entry name" value="ThiI"/>
    <property type="match status" value="1"/>
</dbReference>
<dbReference type="InterPro" id="IPR054173">
    <property type="entry name" value="ThiI_fer"/>
</dbReference>
<dbReference type="PANTHER" id="PTHR43209">
    <property type="entry name" value="TRNA SULFURTRANSFERASE"/>
    <property type="match status" value="1"/>
</dbReference>
<dbReference type="Proteomes" id="UP000319424">
    <property type="component" value="Unassembled WGS sequence"/>
</dbReference>
<dbReference type="Pfam" id="PF22025">
    <property type="entry name" value="ThiI_fer"/>
    <property type="match status" value="1"/>
</dbReference>
<comment type="catalytic activity">
    <reaction evidence="10 19">
        <text>[ThiI sulfur-carrier protein]-S-sulfanyl-L-cysteine + a uridine in tRNA + 2 reduced [2Fe-2S]-[ferredoxin] + ATP + H(+) = [ThiI sulfur-carrier protein]-L-cysteine + a 4-thiouridine in tRNA + 2 oxidized [2Fe-2S]-[ferredoxin] + AMP + diphosphate</text>
        <dbReference type="Rhea" id="RHEA:24176"/>
        <dbReference type="Rhea" id="RHEA-COMP:10000"/>
        <dbReference type="Rhea" id="RHEA-COMP:10001"/>
        <dbReference type="Rhea" id="RHEA-COMP:13337"/>
        <dbReference type="Rhea" id="RHEA-COMP:13338"/>
        <dbReference type="Rhea" id="RHEA-COMP:13339"/>
        <dbReference type="Rhea" id="RHEA-COMP:13340"/>
        <dbReference type="ChEBI" id="CHEBI:15378"/>
        <dbReference type="ChEBI" id="CHEBI:29950"/>
        <dbReference type="ChEBI" id="CHEBI:30616"/>
        <dbReference type="ChEBI" id="CHEBI:33019"/>
        <dbReference type="ChEBI" id="CHEBI:33737"/>
        <dbReference type="ChEBI" id="CHEBI:33738"/>
        <dbReference type="ChEBI" id="CHEBI:61963"/>
        <dbReference type="ChEBI" id="CHEBI:65315"/>
        <dbReference type="ChEBI" id="CHEBI:136798"/>
        <dbReference type="ChEBI" id="CHEBI:456215"/>
        <dbReference type="EC" id="2.8.1.4"/>
    </reaction>
</comment>
<dbReference type="GO" id="GO:0004810">
    <property type="term" value="F:CCA tRNA nucleotidyltransferase activity"/>
    <property type="evidence" value="ECO:0007669"/>
    <property type="project" value="InterPro"/>
</dbReference>
<evidence type="ECO:0000256" key="9">
    <source>
        <dbReference type="ARBA" id="ARBA00022977"/>
    </source>
</evidence>
<dbReference type="InterPro" id="IPR049962">
    <property type="entry name" value="THUMP_ThiI"/>
</dbReference>
<evidence type="ECO:0000256" key="3">
    <source>
        <dbReference type="ARBA" id="ARBA00022490"/>
    </source>
</evidence>
<dbReference type="GO" id="GO:0002937">
    <property type="term" value="P:tRNA 4-thiouridine biosynthesis"/>
    <property type="evidence" value="ECO:0007669"/>
    <property type="project" value="TreeGrafter"/>
</dbReference>
<dbReference type="SMART" id="SM00981">
    <property type="entry name" value="THUMP"/>
    <property type="match status" value="1"/>
</dbReference>
<dbReference type="GO" id="GO:0052837">
    <property type="term" value="P:thiazole biosynthetic process"/>
    <property type="evidence" value="ECO:0007669"/>
    <property type="project" value="TreeGrafter"/>
</dbReference>
<dbReference type="OrthoDB" id="9773948at2"/>
<dbReference type="GO" id="GO:0140741">
    <property type="term" value="F:tRNA-uracil-4 sulfurtransferase activity"/>
    <property type="evidence" value="ECO:0007669"/>
    <property type="project" value="UniProtKB-EC"/>
</dbReference>
<keyword evidence="9 19" id="KW-0784">Thiamine biosynthesis</keyword>
<feature type="binding site" evidence="19">
    <location>
        <begin position="185"/>
        <end position="186"/>
    </location>
    <ligand>
        <name>ATP</name>
        <dbReference type="ChEBI" id="CHEBI:30616"/>
    </ligand>
</feature>
<dbReference type="PANTHER" id="PTHR43209:SF1">
    <property type="entry name" value="TRNA SULFURTRANSFERASE"/>
    <property type="match status" value="1"/>
</dbReference>
<dbReference type="Pfam" id="PF02568">
    <property type="entry name" value="ThiI"/>
    <property type="match status" value="1"/>
</dbReference>
<evidence type="ECO:0000256" key="7">
    <source>
        <dbReference type="ARBA" id="ARBA00022840"/>
    </source>
</evidence>
<dbReference type="FunFam" id="3.40.50.620:FF:000053">
    <property type="entry name" value="Probable tRNA sulfurtransferase"/>
    <property type="match status" value="1"/>
</dbReference>
<evidence type="ECO:0000256" key="2">
    <source>
        <dbReference type="ARBA" id="ARBA00004948"/>
    </source>
</evidence>
<evidence type="ECO:0000256" key="14">
    <source>
        <dbReference type="ARBA" id="ARBA00066827"/>
    </source>
</evidence>
<name>A0A552V6G8_9FIRM</name>
<dbReference type="InterPro" id="IPR003720">
    <property type="entry name" value="tRNA_STrfase"/>
</dbReference>
<dbReference type="GO" id="GO:0009228">
    <property type="term" value="P:thiamine biosynthetic process"/>
    <property type="evidence" value="ECO:0007669"/>
    <property type="project" value="UniProtKB-KW"/>
</dbReference>
<keyword evidence="5 19" id="KW-0808">Transferase</keyword>
<sequence>MYDKLIVRNGEISIKKKNKFEFVNALMRNIRAATKNMQGVKVTKNNNRIELNLADGVDYKEVISKIKNIFGVVTISPAMSGDSGYDNLIELVKELVRLKYEQKPFKTFKVTTKRIDKSIAMTSMQMNADLGEKILAEFENLDVDVNNPDVIIHIEFRERQNIVFTEKIESEGGLPRGINGKTCVLLSGGIDSPVATYLMARRGLFVEAVHFHSYPFTSEKGKEKVLELVKILTGYCGNIRVHLVNLLPIQQEINEKCNTEYMTILSRRFMMRIAQEIALSYGALSLVTGESLGQVASQTSEGLICSDAVVDKLPVFRPLIATDKQGIIDIARQINTYETSIIQEEDCCTVFLPKNPATKPKKEKCEKNEARLDVQRLVQEAIDNREIIEF</sequence>
<comment type="caution">
    <text evidence="21">The sequence shown here is derived from an EMBL/GenBank/DDBJ whole genome shotgun (WGS) entry which is preliminary data.</text>
</comment>
<evidence type="ECO:0000256" key="1">
    <source>
        <dbReference type="ARBA" id="ARBA00004496"/>
    </source>
</evidence>
<comment type="function">
    <text evidence="12 19">Catalyzes the ATP-dependent transfer of a sulfur to tRNA to produce 4-thiouridine in position 8 of tRNAs, which functions as a near-UV photosensor. Also catalyzes the transfer of sulfur to the sulfur carrier protein ThiS, forming ThiS-thiocarboxylate. This is a step in the synthesis of thiazole, in the thiamine biosynthesis pathway. The sulfur is donated as persulfide by IscS.</text>
</comment>
<dbReference type="InterPro" id="IPR004114">
    <property type="entry name" value="THUMP_dom"/>
</dbReference>
<dbReference type="InterPro" id="IPR020536">
    <property type="entry name" value="ThiI_AANH"/>
</dbReference>
<dbReference type="Gene3D" id="3.30.2130.30">
    <property type="match status" value="1"/>
</dbReference>
<evidence type="ECO:0000256" key="5">
    <source>
        <dbReference type="ARBA" id="ARBA00022679"/>
    </source>
</evidence>
<comment type="catalytic activity">
    <reaction evidence="11 19">
        <text>[ThiS sulfur-carrier protein]-C-terminal Gly-Gly-AMP + S-sulfanyl-L-cysteinyl-[cysteine desulfurase] + AH2 = [ThiS sulfur-carrier protein]-C-terminal-Gly-aminoethanethioate + L-cysteinyl-[cysteine desulfurase] + A + AMP + 2 H(+)</text>
        <dbReference type="Rhea" id="RHEA:43340"/>
        <dbReference type="Rhea" id="RHEA-COMP:12157"/>
        <dbReference type="Rhea" id="RHEA-COMP:12158"/>
        <dbReference type="Rhea" id="RHEA-COMP:12910"/>
        <dbReference type="Rhea" id="RHEA-COMP:19908"/>
        <dbReference type="ChEBI" id="CHEBI:13193"/>
        <dbReference type="ChEBI" id="CHEBI:15378"/>
        <dbReference type="ChEBI" id="CHEBI:17499"/>
        <dbReference type="ChEBI" id="CHEBI:29950"/>
        <dbReference type="ChEBI" id="CHEBI:61963"/>
        <dbReference type="ChEBI" id="CHEBI:90618"/>
        <dbReference type="ChEBI" id="CHEBI:232372"/>
        <dbReference type="ChEBI" id="CHEBI:456215"/>
    </reaction>
</comment>
<evidence type="ECO:0000313" key="21">
    <source>
        <dbReference type="EMBL" id="TRW26064.1"/>
    </source>
</evidence>
<dbReference type="GO" id="GO:0000049">
    <property type="term" value="F:tRNA binding"/>
    <property type="evidence" value="ECO:0007669"/>
    <property type="project" value="UniProtKB-UniRule"/>
</dbReference>
<feature type="domain" description="THUMP" evidence="20">
    <location>
        <begin position="60"/>
        <end position="167"/>
    </location>
</feature>
<evidence type="ECO:0000256" key="19">
    <source>
        <dbReference type="HAMAP-Rule" id="MF_00021"/>
    </source>
</evidence>
<evidence type="ECO:0000256" key="16">
    <source>
        <dbReference type="ARBA" id="ARBA00075337"/>
    </source>
</evidence>
<dbReference type="EC" id="2.8.1.4" evidence="14 19"/>
<evidence type="ECO:0000256" key="12">
    <source>
        <dbReference type="ARBA" id="ARBA00058382"/>
    </source>
</evidence>
<keyword evidence="4 19" id="KW-0820">tRNA-binding</keyword>
<gene>
    <name evidence="19 21" type="primary">thiI</name>
    <name evidence="21" type="ORF">FL857_06500</name>
</gene>
<dbReference type="GO" id="GO:0005524">
    <property type="term" value="F:ATP binding"/>
    <property type="evidence" value="ECO:0007669"/>
    <property type="project" value="UniProtKB-UniRule"/>
</dbReference>
<dbReference type="AlphaFoldDB" id="A0A552V6G8"/>
<evidence type="ECO:0000259" key="20">
    <source>
        <dbReference type="PROSITE" id="PS51165"/>
    </source>
</evidence>
<dbReference type="InterPro" id="IPR014729">
    <property type="entry name" value="Rossmann-like_a/b/a_fold"/>
</dbReference>
<dbReference type="SUPFAM" id="SSF143437">
    <property type="entry name" value="THUMP domain-like"/>
    <property type="match status" value="1"/>
</dbReference>
<evidence type="ECO:0000256" key="4">
    <source>
        <dbReference type="ARBA" id="ARBA00022555"/>
    </source>
</evidence>
<keyword evidence="6 19" id="KW-0547">Nucleotide-binding</keyword>
<dbReference type="NCBIfam" id="TIGR00342">
    <property type="entry name" value="tRNA uracil 4-sulfurtransferase ThiI"/>
    <property type="match status" value="1"/>
</dbReference>
<evidence type="ECO:0000256" key="18">
    <source>
        <dbReference type="ARBA" id="ARBA00080570"/>
    </source>
</evidence>
<dbReference type="GO" id="GO:0009229">
    <property type="term" value="P:thiamine diphosphate biosynthetic process"/>
    <property type="evidence" value="ECO:0007669"/>
    <property type="project" value="UniProtKB-UniRule"/>
</dbReference>
<feature type="binding site" evidence="19">
    <location>
        <position position="289"/>
    </location>
    <ligand>
        <name>ATP</name>
        <dbReference type="ChEBI" id="CHEBI:30616"/>
    </ligand>
</feature>
<dbReference type="CDD" id="cd01712">
    <property type="entry name" value="PPase_ThiI"/>
    <property type="match status" value="1"/>
</dbReference>
<feature type="binding site" evidence="19">
    <location>
        <begin position="210"/>
        <end position="211"/>
    </location>
    <ligand>
        <name>ATP</name>
        <dbReference type="ChEBI" id="CHEBI:30616"/>
    </ligand>
</feature>
<keyword evidence="8 19" id="KW-0694">RNA-binding</keyword>
<accession>A0A552V6G8</accession>
<dbReference type="PROSITE" id="PS51165">
    <property type="entry name" value="THUMP"/>
    <property type="match status" value="1"/>
</dbReference>
<evidence type="ECO:0000256" key="11">
    <source>
        <dbReference type="ARBA" id="ARBA00052330"/>
    </source>
</evidence>
<protein>
    <recommendedName>
        <fullName evidence="15 19">Probable tRNA sulfurtransferase</fullName>
        <ecNumber evidence="14 19">2.8.1.4</ecNumber>
    </recommendedName>
    <alternativeName>
        <fullName evidence="16 19">Sulfur carrier protein ThiS sulfurtransferase</fullName>
    </alternativeName>
    <alternativeName>
        <fullName evidence="17 19">Thiamine biosynthesis protein ThiI</fullName>
    </alternativeName>
    <alternativeName>
        <fullName evidence="18 19">tRNA 4-thiouridine synthase</fullName>
    </alternativeName>
</protein>
<dbReference type="EMBL" id="VJXW01000008">
    <property type="protein sequence ID" value="TRW26064.1"/>
    <property type="molecule type" value="Genomic_DNA"/>
</dbReference>
<proteinExistence type="inferred from homology"/>
<comment type="similarity">
    <text evidence="13 19">Belongs to the ThiI family.</text>
</comment>
<dbReference type="UniPathway" id="UPA00060"/>
<dbReference type="RefSeq" id="WP_144398238.1">
    <property type="nucleotide sequence ID" value="NZ_VJXW01000008.1"/>
</dbReference>
<organism evidence="21 22">
    <name type="scientific">Criibacterium bergeronii</name>
    <dbReference type="NCBI Taxonomy" id="1871336"/>
    <lineage>
        <taxon>Bacteria</taxon>
        <taxon>Bacillati</taxon>
        <taxon>Bacillota</taxon>
        <taxon>Clostridia</taxon>
        <taxon>Peptostreptococcales</taxon>
        <taxon>Filifactoraceae</taxon>
        <taxon>Criibacterium</taxon>
    </lineage>
</organism>
<dbReference type="GO" id="GO:0005829">
    <property type="term" value="C:cytosol"/>
    <property type="evidence" value="ECO:0007669"/>
    <property type="project" value="TreeGrafter"/>
</dbReference>
<feature type="binding site" evidence="19">
    <location>
        <position position="267"/>
    </location>
    <ligand>
        <name>ATP</name>
        <dbReference type="ChEBI" id="CHEBI:30616"/>
    </ligand>
</feature>
<evidence type="ECO:0000256" key="17">
    <source>
        <dbReference type="ARBA" id="ARBA00077849"/>
    </source>
</evidence>
<evidence type="ECO:0000313" key="22">
    <source>
        <dbReference type="Proteomes" id="UP000319424"/>
    </source>
</evidence>
<dbReference type="CDD" id="cd11716">
    <property type="entry name" value="THUMP_ThiI"/>
    <property type="match status" value="1"/>
</dbReference>
<reference evidence="21 22" key="1">
    <citation type="submission" date="2019-07" db="EMBL/GenBank/DDBJ databases">
        <title>Criibacterium bergeronii gen. nov., sp. nov. isolated from human clinical samples.</title>
        <authorList>
            <person name="Maheux A.F."/>
            <person name="Boudreau D.K."/>
            <person name="Berube E."/>
            <person name="Brodeur S."/>
            <person name="Bernard K.A."/>
            <person name="Abed J.Y."/>
            <person name="Ducrey E."/>
            <person name="Guay E.F."/>
            <person name="Raymond F."/>
            <person name="Corbeil J."/>
            <person name="Domingo M.-C."/>
            <person name="Roy P.H."/>
            <person name="Boissinot M."/>
            <person name="Tocheva E.I."/>
            <person name="Omar R.F."/>
        </authorList>
    </citation>
    <scope>NUCLEOTIDE SEQUENCE [LARGE SCALE GENOMIC DNA]</scope>
    <source>
        <strain evidence="21 22">CCRI-24246</strain>
    </source>
</reference>
<keyword evidence="7 19" id="KW-0067">ATP-binding</keyword>
<dbReference type="InterPro" id="IPR049961">
    <property type="entry name" value="ThiI_N"/>
</dbReference>
<evidence type="ECO:0000256" key="6">
    <source>
        <dbReference type="ARBA" id="ARBA00022741"/>
    </source>
</evidence>
<keyword evidence="3 19" id="KW-0963">Cytoplasm</keyword>
<evidence type="ECO:0000256" key="15">
    <source>
        <dbReference type="ARBA" id="ARBA00071867"/>
    </source>
</evidence>
<evidence type="ECO:0000256" key="10">
    <source>
        <dbReference type="ARBA" id="ARBA00050570"/>
    </source>
</evidence>
<dbReference type="Gene3D" id="3.40.50.620">
    <property type="entry name" value="HUPs"/>
    <property type="match status" value="1"/>
</dbReference>
<dbReference type="Pfam" id="PF02926">
    <property type="entry name" value="THUMP"/>
    <property type="match status" value="1"/>
</dbReference>
<feature type="binding site" evidence="19">
    <location>
        <position position="298"/>
    </location>
    <ligand>
        <name>ATP</name>
        <dbReference type="ChEBI" id="CHEBI:30616"/>
    </ligand>
</feature>
<dbReference type="InterPro" id="IPR050102">
    <property type="entry name" value="tRNA_sulfurtransferase_ThiI"/>
</dbReference>
<comment type="pathway">
    <text evidence="2 19">Cofactor biosynthesis; thiamine diphosphate biosynthesis.</text>
</comment>